<gene>
    <name evidence="2" type="ORF">K3769_34555</name>
</gene>
<reference evidence="2" key="1">
    <citation type="journal article" date="2022" name="bioRxiv">
        <title>Discovery and biosynthetic assessment of Streptomyces ortus sp nov. isolated from a deep-sea sponge.</title>
        <authorList>
            <person name="Williams S.E."/>
        </authorList>
    </citation>
    <scope>NUCLEOTIDE SEQUENCE</scope>
    <source>
        <strain evidence="2">A15ISP2-DRY2</strain>
    </source>
</reference>
<keyword evidence="3" id="KW-1185">Reference proteome</keyword>
<dbReference type="Pfam" id="PF13546">
    <property type="entry name" value="DDE_5"/>
    <property type="match status" value="1"/>
</dbReference>
<accession>A0ABT3VD75</accession>
<name>A0ABT3VD75_9ACTN</name>
<organism evidence="2 3">
    <name type="scientific">Streptomyces ortus</name>
    <dbReference type="NCBI Taxonomy" id="2867268"/>
    <lineage>
        <taxon>Bacteria</taxon>
        <taxon>Bacillati</taxon>
        <taxon>Actinomycetota</taxon>
        <taxon>Actinomycetes</taxon>
        <taxon>Kitasatosporales</taxon>
        <taxon>Streptomycetaceae</taxon>
        <taxon>Streptomyces</taxon>
    </lineage>
</organism>
<feature type="domain" description="Transposase IS701-like DDE" evidence="1">
    <location>
        <begin position="3"/>
        <end position="215"/>
    </location>
</feature>
<protein>
    <submittedName>
        <fullName evidence="2">Transposase</fullName>
    </submittedName>
</protein>
<comment type="caution">
    <text evidence="2">The sequence shown here is derived from an EMBL/GenBank/DDBJ whole genome shotgun (WGS) entry which is preliminary data.</text>
</comment>
<evidence type="ECO:0000313" key="2">
    <source>
        <dbReference type="EMBL" id="MCX4237803.1"/>
    </source>
</evidence>
<dbReference type="Proteomes" id="UP001165590">
    <property type="component" value="Unassembled WGS sequence"/>
</dbReference>
<dbReference type="PANTHER" id="PTHR33627">
    <property type="entry name" value="TRANSPOSASE"/>
    <property type="match status" value="1"/>
</dbReference>
<dbReference type="PANTHER" id="PTHR33627:SF1">
    <property type="entry name" value="TRANSPOSASE"/>
    <property type="match status" value="1"/>
</dbReference>
<evidence type="ECO:0000313" key="3">
    <source>
        <dbReference type="Proteomes" id="UP001165590"/>
    </source>
</evidence>
<dbReference type="InterPro" id="IPR039365">
    <property type="entry name" value="IS701-like"/>
</dbReference>
<evidence type="ECO:0000259" key="1">
    <source>
        <dbReference type="Pfam" id="PF13546"/>
    </source>
</evidence>
<dbReference type="InterPro" id="IPR038721">
    <property type="entry name" value="IS701-like_DDE_dom"/>
</dbReference>
<proteinExistence type="predicted"/>
<sequence>MRRIDQRKMAHAYLEGLLVTSGKKSLRRLATAISPDPSAVQSLRQFVSLSPWNFDEVMEELTRWVTDHDPEPIWPIGRAVMPKRGDRSVGVHRYFDPSSGRTLNCQLGLGSFLRVGTTQVPVDWCLHLPMSWTQDSGRRRDARIPDAERYRPMWRHTLRLVDRLSARTGSTSSVTLVDMSDEPDVEHLLSGLAKRHRDFVVAVAPHLPVQPAGETAGGPVTARALAFAQTPETAVVPLDSGRQRVAHLQTTLVHLPRNSQGRSPGPPYRLFTEGGPAHTSGRLWLTSLTHHTLSEVCRVAALHAGTTDVIASMERDFGLLDFEGRSFPGWYHHTALVSAAYTYQRLHGRAVEPSREMAERVL</sequence>
<dbReference type="EMBL" id="JAIFZO010000002">
    <property type="protein sequence ID" value="MCX4237803.1"/>
    <property type="molecule type" value="Genomic_DNA"/>
</dbReference>